<keyword evidence="3" id="KW-1185">Reference proteome</keyword>
<keyword evidence="1" id="KW-0472">Membrane</keyword>
<gene>
    <name evidence="2" type="ORF">DPRO_2476</name>
</gene>
<evidence type="ECO:0000313" key="3">
    <source>
        <dbReference type="Proteomes" id="UP000219215"/>
    </source>
</evidence>
<evidence type="ECO:0000313" key="2">
    <source>
        <dbReference type="EMBL" id="SOB59384.1"/>
    </source>
</evidence>
<proteinExistence type="predicted"/>
<dbReference type="RefSeq" id="WP_097012261.1">
    <property type="nucleotide sequence ID" value="NZ_LT907975.1"/>
</dbReference>
<protein>
    <submittedName>
        <fullName evidence="2">Uncharacterized protein</fullName>
    </submittedName>
</protein>
<sequence>MSDVLDFEIWAGILTLTAILYLIKYLQSRKKQVVYRISPDSLDRSKKVILAVLPLVEDEDNTSLLDERRLPYSKEHVKNAAKILAYYYWKKHKPAELARIKNVFISLCRFQNTDLDMEAQARVMSKEQTRLTREFEHYMTHSPLKTGNSPS</sequence>
<dbReference type="KEGG" id="pprf:DPRO_2476"/>
<keyword evidence="1" id="KW-0812">Transmembrane</keyword>
<evidence type="ECO:0000256" key="1">
    <source>
        <dbReference type="SAM" id="Phobius"/>
    </source>
</evidence>
<keyword evidence="1" id="KW-1133">Transmembrane helix</keyword>
<reference evidence="3" key="1">
    <citation type="submission" date="2017-09" db="EMBL/GenBank/DDBJ databases">
        <authorList>
            <person name="Regsiter A."/>
            <person name="William W."/>
        </authorList>
    </citation>
    <scope>NUCLEOTIDE SEQUENCE [LARGE SCALE GENOMIC DNA]</scope>
    <source>
        <strain evidence="3">500-1</strain>
    </source>
</reference>
<organism evidence="2 3">
    <name type="scientific">Pseudodesulfovibrio profundus</name>
    <dbReference type="NCBI Taxonomy" id="57320"/>
    <lineage>
        <taxon>Bacteria</taxon>
        <taxon>Pseudomonadati</taxon>
        <taxon>Thermodesulfobacteriota</taxon>
        <taxon>Desulfovibrionia</taxon>
        <taxon>Desulfovibrionales</taxon>
        <taxon>Desulfovibrionaceae</taxon>
    </lineage>
</organism>
<feature type="transmembrane region" description="Helical" evidence="1">
    <location>
        <begin position="7"/>
        <end position="26"/>
    </location>
</feature>
<accession>A0A2C8F9R4</accession>
<name>A0A2C8F9R4_9BACT</name>
<dbReference type="Proteomes" id="UP000219215">
    <property type="component" value="Chromosome DPRO"/>
</dbReference>
<dbReference type="EMBL" id="LT907975">
    <property type="protein sequence ID" value="SOB59384.1"/>
    <property type="molecule type" value="Genomic_DNA"/>
</dbReference>
<dbReference type="OrthoDB" id="5459507at2"/>
<dbReference type="AlphaFoldDB" id="A0A2C8F9R4"/>